<dbReference type="Pfam" id="PF03683">
    <property type="entry name" value="UPF0175"/>
    <property type="match status" value="1"/>
</dbReference>
<organism evidence="1 2">
    <name type="scientific">Candidatus Argoarchaeum ethanivorans</name>
    <dbReference type="NCBI Taxonomy" id="2608793"/>
    <lineage>
        <taxon>Archaea</taxon>
        <taxon>Methanobacteriati</taxon>
        <taxon>Methanobacteriota</taxon>
        <taxon>Stenosarchaea group</taxon>
        <taxon>Methanomicrobia</taxon>
        <taxon>Methanosarcinales</taxon>
        <taxon>Methanosarcinales incertae sedis</taxon>
        <taxon>GOM Arc I cluster</taxon>
        <taxon>Candidatus Argoarchaeum</taxon>
    </lineage>
</organism>
<dbReference type="Proteomes" id="UP000639006">
    <property type="component" value="Unassembled WGS sequence"/>
</dbReference>
<proteinExistence type="predicted"/>
<evidence type="ECO:0000313" key="1">
    <source>
        <dbReference type="EMBL" id="CAD6493389.1"/>
    </source>
</evidence>
<name>A0A811TD66_9EURY</name>
<dbReference type="EMBL" id="CAJHIQ010000031">
    <property type="protein sequence ID" value="CAD6493389.1"/>
    <property type="molecule type" value="Genomic_DNA"/>
</dbReference>
<sequence length="114" mass="13192">MFYKCSVCTVKVTGENMSEIVKEGLKLLIPRYYKNEEDLIEESFRIIIRNKPRIRIELALELYNNKKASLAKSAEIAGITTIEFKEILADRGIKREIEGDKIPEIDNRIKEVFG</sequence>
<accession>A0A811TD66</accession>
<dbReference type="InterPro" id="IPR005368">
    <property type="entry name" value="UPF0175"/>
</dbReference>
<gene>
    <name evidence="1" type="ORF">DIAAKJNI_00481</name>
</gene>
<comment type="caution">
    <text evidence="1">The sequence shown here is derived from an EMBL/GenBank/DDBJ whole genome shotgun (WGS) entry which is preliminary data.</text>
</comment>
<reference evidence="1" key="1">
    <citation type="submission" date="2020-10" db="EMBL/GenBank/DDBJ databases">
        <authorList>
            <person name="Hahn C.J."/>
            <person name="Laso-Perez R."/>
            <person name="Vulcano F."/>
            <person name="Vaziourakis K.-M."/>
            <person name="Stokke R."/>
            <person name="Steen I.H."/>
            <person name="Teske A."/>
            <person name="Boetius A."/>
            <person name="Liebeke M."/>
            <person name="Amann R."/>
            <person name="Knittel K."/>
        </authorList>
    </citation>
    <scope>NUCLEOTIDE SEQUENCE</scope>
    <source>
        <strain evidence="1">Gfbio:e3339647-f889-4370-9287-4fb5cb688e4c:AG392M11_GoMArc1</strain>
    </source>
</reference>
<protein>
    <submittedName>
        <fullName evidence="1">Uncharacterized protein</fullName>
    </submittedName>
</protein>
<evidence type="ECO:0000313" key="2">
    <source>
        <dbReference type="Proteomes" id="UP000639006"/>
    </source>
</evidence>
<dbReference type="AlphaFoldDB" id="A0A811TD66"/>